<dbReference type="AlphaFoldDB" id="F2DEE4"/>
<organism evidence="1">
    <name type="scientific">Hordeum vulgare subsp. vulgare</name>
    <name type="common">Domesticated barley</name>
    <dbReference type="NCBI Taxonomy" id="112509"/>
    <lineage>
        <taxon>Eukaryota</taxon>
        <taxon>Viridiplantae</taxon>
        <taxon>Streptophyta</taxon>
        <taxon>Embryophyta</taxon>
        <taxon>Tracheophyta</taxon>
        <taxon>Spermatophyta</taxon>
        <taxon>Magnoliopsida</taxon>
        <taxon>Liliopsida</taxon>
        <taxon>Poales</taxon>
        <taxon>Poaceae</taxon>
        <taxon>BOP clade</taxon>
        <taxon>Pooideae</taxon>
        <taxon>Triticodae</taxon>
        <taxon>Triticeae</taxon>
        <taxon>Hordeinae</taxon>
        <taxon>Hordeum</taxon>
    </lineage>
</organism>
<name>F2DEE4_HORVV</name>
<sequence length="125" mass="14496">MVLCKMHKLGMAAAAEQQQGGDEGLEEMKREGLRVRVFFCYVGQWQHRPIAGSILFFFSRPIANVASVRERPFHVRYKNLNTDVASQVSLHSDNSNFWRPLSLYLQEYCPHIFVIKKHASVLFLR</sequence>
<dbReference type="ExpressionAtlas" id="F2DEE4">
    <property type="expression patterns" value="baseline and differential"/>
</dbReference>
<proteinExistence type="evidence at transcript level"/>
<accession>F2DEE4</accession>
<protein>
    <submittedName>
        <fullName evidence="1">Predicted protein</fullName>
    </submittedName>
</protein>
<reference evidence="1" key="1">
    <citation type="journal article" date="2011" name="Plant Physiol.">
        <title>Comprehensive sequence analysis of 24,783 barley full-length cDNAs derived from 12 clone libraries.</title>
        <authorList>
            <person name="Matsumoto T."/>
            <person name="Tanaka T."/>
            <person name="Sakai H."/>
            <person name="Amano N."/>
            <person name="Kanamori H."/>
            <person name="Kurita K."/>
            <person name="Kikuta A."/>
            <person name="Kamiya K."/>
            <person name="Yamamoto M."/>
            <person name="Ikawa H."/>
            <person name="Fujii N."/>
            <person name="Hori K."/>
            <person name="Itoh T."/>
            <person name="Sato K."/>
        </authorList>
    </citation>
    <scope>NUCLEOTIDE SEQUENCE</scope>
    <source>
        <tissue evidence="1">Shoot and root</tissue>
    </source>
</reference>
<dbReference type="EMBL" id="AK362261">
    <property type="protein sequence ID" value="BAJ93465.1"/>
    <property type="molecule type" value="mRNA"/>
</dbReference>
<dbReference type="InParanoid" id="F2DEE4"/>
<evidence type="ECO:0000313" key="1">
    <source>
        <dbReference type="EMBL" id="BAJ93465.1"/>
    </source>
</evidence>